<protein>
    <submittedName>
        <fullName evidence="1">Uncharacterized protein</fullName>
    </submittedName>
</protein>
<name>A0A1Z4EXK4_9MYCO</name>
<dbReference type="Gene3D" id="3.40.630.30">
    <property type="match status" value="1"/>
</dbReference>
<dbReference type="RefSeq" id="WP_096501357.1">
    <property type="nucleotide sequence ID" value="NZ_AP018165.1"/>
</dbReference>
<proteinExistence type="predicted"/>
<dbReference type="KEGG" id="mste:MSTE_02377"/>
<dbReference type="Proteomes" id="UP000217954">
    <property type="component" value="Chromosome"/>
</dbReference>
<dbReference type="InterPro" id="IPR016181">
    <property type="entry name" value="Acyl_CoA_acyltransferase"/>
</dbReference>
<dbReference type="EMBL" id="AP018165">
    <property type="protein sequence ID" value="BAX97689.1"/>
    <property type="molecule type" value="Genomic_DNA"/>
</dbReference>
<sequence length="385" mass="41751">MSSKSGIRSAVGLGPTTIDGVTVLLRPPRLADGPSWRETALAFTERLSPAFNRDDMDWESAHSPVIWVDTWRSALTDARAGGVSYLLVRIDDGIERVVGHFSMTGTDPRTGGAEISSWAVDVPSAVSGWAQLVTVLSAFEGNPAIPHALAPVAVANVRANRFYESMGWTQLQTRRALRKYDGQIADHHMWVLANTVRYRDSVRQRLAEIPFTRTYLAPSATRRPDAGYLAAWARFAAIRVRQRISATLRPAPTESSLETFTTHGEVVHIAPAGRGRFRVAVAERTAGSIDVYTDIGTSTTELVPRFEPWLPRDAGACALSALARHVAARPDGSRRTVVAVSGADSTLADQLARCGFIDEGEAPATLGDDGATRRMWTLLASPLPK</sequence>
<dbReference type="OrthoDB" id="3747845at2"/>
<dbReference type="SUPFAM" id="SSF55729">
    <property type="entry name" value="Acyl-CoA N-acyltransferases (Nat)"/>
    <property type="match status" value="1"/>
</dbReference>
<dbReference type="Pfam" id="PF13420">
    <property type="entry name" value="Acetyltransf_4"/>
    <property type="match status" value="1"/>
</dbReference>
<dbReference type="AlphaFoldDB" id="A0A1Z4EXK4"/>
<keyword evidence="2" id="KW-1185">Reference proteome</keyword>
<evidence type="ECO:0000313" key="1">
    <source>
        <dbReference type="EMBL" id="BAX97689.1"/>
    </source>
</evidence>
<organism evidence="1 2">
    <name type="scientific">[Mycobacterium] stephanolepidis</name>
    <dbReference type="NCBI Taxonomy" id="1520670"/>
    <lineage>
        <taxon>Bacteria</taxon>
        <taxon>Bacillati</taxon>
        <taxon>Actinomycetota</taxon>
        <taxon>Actinomycetes</taxon>
        <taxon>Mycobacteriales</taxon>
        <taxon>Mycobacteriaceae</taxon>
        <taxon>Mycobacteroides</taxon>
    </lineage>
</organism>
<gene>
    <name evidence="1" type="ORF">MSTE_02377</name>
</gene>
<evidence type="ECO:0000313" key="2">
    <source>
        <dbReference type="Proteomes" id="UP000217954"/>
    </source>
</evidence>
<reference evidence="1 2" key="2">
    <citation type="journal article" date="2017" name="Int. J. Syst. Evol. Microbiol.">
        <title>Mycobacterium stephanolepidis sp. nov., a rapidly growing species related to Mycobacterium chelonae, isolated from marine teleost fish, Stephanolepis cirrhifer.</title>
        <authorList>
            <person name="Fukano H."/>
            <person name="Wada S."/>
            <person name="Kurata O."/>
            <person name="Katayama K."/>
            <person name="Fujiwara N."/>
            <person name="Hoshino Y."/>
        </authorList>
    </citation>
    <scope>NUCLEOTIDE SEQUENCE [LARGE SCALE GENOMIC DNA]</scope>
    <source>
        <strain evidence="1 2">NJB0901</strain>
    </source>
</reference>
<accession>A0A1Z4EXK4</accession>
<reference evidence="2" key="1">
    <citation type="journal article" date="2017" name="Genome Announc.">
        <title>Complete Genome Sequence of Mycobacterium stephanolepidis.</title>
        <authorList>
            <person name="Fukano H."/>
            <person name="Yoshida M."/>
            <person name="Katayama Y."/>
            <person name="Omatsu T."/>
            <person name="Mizutani T."/>
            <person name="Kurata O."/>
            <person name="Wada S."/>
            <person name="Hoshino Y."/>
        </authorList>
    </citation>
    <scope>NUCLEOTIDE SEQUENCE [LARGE SCALE GENOMIC DNA]</scope>
    <source>
        <strain evidence="2">NJB0901</strain>
    </source>
</reference>